<dbReference type="OrthoDB" id="5490608at2"/>
<evidence type="ECO:0000256" key="1">
    <source>
        <dbReference type="SAM" id="SignalP"/>
    </source>
</evidence>
<gene>
    <name evidence="2" type="ORF">FRC96_12080</name>
</gene>
<dbReference type="EMBL" id="VOSL01000052">
    <property type="protein sequence ID" value="TXD35116.1"/>
    <property type="molecule type" value="Genomic_DNA"/>
</dbReference>
<comment type="caution">
    <text evidence="2">The sequence shown here is derived from an EMBL/GenBank/DDBJ whole genome shotgun (WGS) entry which is preliminary data.</text>
</comment>
<evidence type="ECO:0008006" key="4">
    <source>
        <dbReference type="Google" id="ProtNLM"/>
    </source>
</evidence>
<reference evidence="2 3" key="1">
    <citation type="submission" date="2019-08" db="EMBL/GenBank/DDBJ databases">
        <title>Bradymonadales sp. TMQ2.</title>
        <authorList>
            <person name="Liang Q."/>
        </authorList>
    </citation>
    <scope>NUCLEOTIDE SEQUENCE [LARGE SCALE GENOMIC DNA]</scope>
    <source>
        <strain evidence="2 3">TMQ2</strain>
    </source>
</reference>
<dbReference type="Proteomes" id="UP000321046">
    <property type="component" value="Unassembled WGS sequence"/>
</dbReference>
<name>A0A5C6WZV2_9DELT</name>
<organism evidence="2 3">
    <name type="scientific">Lujinxingia vulgaris</name>
    <dbReference type="NCBI Taxonomy" id="2600176"/>
    <lineage>
        <taxon>Bacteria</taxon>
        <taxon>Deltaproteobacteria</taxon>
        <taxon>Bradymonadales</taxon>
        <taxon>Lujinxingiaceae</taxon>
        <taxon>Lujinxingia</taxon>
    </lineage>
</organism>
<feature type="chain" id="PRO_5023110621" description="Transporter" evidence="1">
    <location>
        <begin position="34"/>
        <end position="349"/>
    </location>
</feature>
<keyword evidence="1" id="KW-0732">Signal</keyword>
<sequence length="349" mass="38244">MMISFWPRHHSILTSLLVATCALVALAPAQSFAQSEEQGESAPRLKTFPEDLGYGEQPVPADAHFQPLAQHVGPVDARAETNPLAGRLIVWPTATLLNQGDWSYRTVAFVEHRLSYSPRQGTELRVSSTWPGISQYYLGVGARFNLFNTSRAALTWGPSARYRRSGFDPGTQDVSLGLELVADLPLSDRSVLSVGGVLNVVAAFGYRPFDASTCETRYDFGRGECYFENTEYTWEFPSGGHWGSLFVGTNTHAADYLVFNLEVFTGAGSGTFMELNDFFERAPTYTDELAGFQEGGLRAGLELFGPLTLGVGTTWIFGDFATQTSLMLTRFNGQTQLVPFLAVAYHGGQ</sequence>
<proteinExistence type="predicted"/>
<accession>A0A5C6WZV2</accession>
<evidence type="ECO:0000313" key="2">
    <source>
        <dbReference type="EMBL" id="TXD35116.1"/>
    </source>
</evidence>
<evidence type="ECO:0000313" key="3">
    <source>
        <dbReference type="Proteomes" id="UP000321046"/>
    </source>
</evidence>
<dbReference type="RefSeq" id="WP_146974740.1">
    <property type="nucleotide sequence ID" value="NZ_VOSL01000052.1"/>
</dbReference>
<dbReference type="AlphaFoldDB" id="A0A5C6WZV2"/>
<protein>
    <recommendedName>
        <fullName evidence="4">Transporter</fullName>
    </recommendedName>
</protein>
<feature type="signal peptide" evidence="1">
    <location>
        <begin position="1"/>
        <end position="33"/>
    </location>
</feature>